<sequence>MAQQQPMETPAEEHWSSRVWPQLFPELAERIVGCLDRNNISATFRHLNKATAKHFSGPQHTIIRLMEPVPPHAFAAHWLAPGAMRGLTLERRKKLVRLVAASGVVQTVELALQAAGFTGAAAEAFKAAAGAGQLPVCQWLWDHSRFVDGLDAFCAEHALATAARGGHRHVCEWLLTAHHRSRCDGAIRAAYCGAHMDLAEWLLEQYPAFDTANSKGMRCVARGCDLATLQRAWLRFRPALERERAAVLAAAAGSPTSDWAAKVEWLEAQGCIRTTRAAVWAAGMPNNDNEALAHLTWLRGRGYPADVMAVVEAGRSGNMAALQCVLAEVPADANEELEDIEEAVLSAAEAGHLAAVQALQAAGWPINGPSCAARAAEAGHLHALAWLLEGQWAQWAGPVVLDAELFSEAARSASVELLAWLRQRGCSWDGKAYGSAARAGCQAALEWLAEQGCPMPDSGEPYLVACRNRDLATLRCLRRLGVPWGPDGRVLLEYTTGLGSMSLAAVMPMLLWVLQEGYPVDREVVEEWLARCWHSPRECALLREHLGRRQQSP</sequence>
<dbReference type="GO" id="GO:0046513">
    <property type="term" value="P:ceramide biosynthetic process"/>
    <property type="evidence" value="ECO:0007669"/>
    <property type="project" value="TreeGrafter"/>
</dbReference>
<evidence type="ECO:0000313" key="1">
    <source>
        <dbReference type="EMBL" id="KXZ46078.1"/>
    </source>
</evidence>
<proteinExistence type="predicted"/>
<reference evidence="2" key="1">
    <citation type="journal article" date="2016" name="Nat. Commun.">
        <title>The Gonium pectorale genome demonstrates co-option of cell cycle regulation during the evolution of multicellularity.</title>
        <authorList>
            <person name="Hanschen E.R."/>
            <person name="Marriage T.N."/>
            <person name="Ferris P.J."/>
            <person name="Hamaji T."/>
            <person name="Toyoda A."/>
            <person name="Fujiyama A."/>
            <person name="Neme R."/>
            <person name="Noguchi H."/>
            <person name="Minakuchi Y."/>
            <person name="Suzuki M."/>
            <person name="Kawai-Toyooka H."/>
            <person name="Smith D.R."/>
            <person name="Sparks H."/>
            <person name="Anderson J."/>
            <person name="Bakaric R."/>
            <person name="Luria V."/>
            <person name="Karger A."/>
            <person name="Kirschner M.W."/>
            <person name="Durand P.M."/>
            <person name="Michod R.E."/>
            <person name="Nozaki H."/>
            <person name="Olson B.J."/>
        </authorList>
    </citation>
    <scope>NUCLEOTIDE SEQUENCE [LARGE SCALE GENOMIC DNA]</scope>
    <source>
        <strain evidence="2">NIES-2863</strain>
    </source>
</reference>
<dbReference type="GO" id="GO:0004620">
    <property type="term" value="F:phospholipase activity"/>
    <property type="evidence" value="ECO:0007669"/>
    <property type="project" value="TreeGrafter"/>
</dbReference>
<dbReference type="EMBL" id="LSYV01000048">
    <property type="protein sequence ID" value="KXZ46078.1"/>
    <property type="molecule type" value="Genomic_DNA"/>
</dbReference>
<dbReference type="Proteomes" id="UP000075714">
    <property type="component" value="Unassembled WGS sequence"/>
</dbReference>
<dbReference type="GO" id="GO:0071944">
    <property type="term" value="C:cell periphery"/>
    <property type="evidence" value="ECO:0007669"/>
    <property type="project" value="TreeGrafter"/>
</dbReference>
<dbReference type="SUPFAM" id="SSF48403">
    <property type="entry name" value="Ankyrin repeat"/>
    <property type="match status" value="1"/>
</dbReference>
<dbReference type="GO" id="GO:0005783">
    <property type="term" value="C:endoplasmic reticulum"/>
    <property type="evidence" value="ECO:0007669"/>
    <property type="project" value="TreeGrafter"/>
</dbReference>
<dbReference type="GO" id="GO:0016020">
    <property type="term" value="C:membrane"/>
    <property type="evidence" value="ECO:0007669"/>
    <property type="project" value="TreeGrafter"/>
</dbReference>
<dbReference type="AlphaFoldDB" id="A0A150G8D1"/>
<dbReference type="PANTHER" id="PTHR12393:SF6">
    <property type="entry name" value="SPHINGOMYELIN PHOSPHODIESTERASE 2"/>
    <property type="match status" value="1"/>
</dbReference>
<keyword evidence="2" id="KW-1185">Reference proteome</keyword>
<dbReference type="GO" id="GO:0030149">
    <property type="term" value="P:sphingolipid catabolic process"/>
    <property type="evidence" value="ECO:0007669"/>
    <property type="project" value="TreeGrafter"/>
</dbReference>
<name>A0A150G8D1_GONPE</name>
<comment type="caution">
    <text evidence="1">The sequence shown here is derived from an EMBL/GenBank/DDBJ whole genome shotgun (WGS) entry which is preliminary data.</text>
</comment>
<accession>A0A150G8D1</accession>
<protein>
    <submittedName>
        <fullName evidence="1">Uncharacterized protein</fullName>
    </submittedName>
</protein>
<dbReference type="SUPFAM" id="SSF140860">
    <property type="entry name" value="Pseudo ankyrin repeat-like"/>
    <property type="match status" value="1"/>
</dbReference>
<evidence type="ECO:0000313" key="2">
    <source>
        <dbReference type="Proteomes" id="UP000075714"/>
    </source>
</evidence>
<dbReference type="InterPro" id="IPR036770">
    <property type="entry name" value="Ankyrin_rpt-contain_sf"/>
</dbReference>
<dbReference type="PANTHER" id="PTHR12393">
    <property type="entry name" value="SPHINGOMYELIN PHOSPHODIESTERASE RELATED"/>
    <property type="match status" value="1"/>
</dbReference>
<gene>
    <name evidence="1" type="ORF">GPECTOR_47g353</name>
</gene>
<organism evidence="1 2">
    <name type="scientific">Gonium pectorale</name>
    <name type="common">Green alga</name>
    <dbReference type="NCBI Taxonomy" id="33097"/>
    <lineage>
        <taxon>Eukaryota</taxon>
        <taxon>Viridiplantae</taxon>
        <taxon>Chlorophyta</taxon>
        <taxon>core chlorophytes</taxon>
        <taxon>Chlorophyceae</taxon>
        <taxon>CS clade</taxon>
        <taxon>Chlamydomonadales</taxon>
        <taxon>Volvocaceae</taxon>
        <taxon>Gonium</taxon>
    </lineage>
</organism>
<dbReference type="Gene3D" id="1.25.40.20">
    <property type="entry name" value="Ankyrin repeat-containing domain"/>
    <property type="match status" value="2"/>
</dbReference>